<dbReference type="RefSeq" id="WP_310922570.1">
    <property type="nucleotide sequence ID" value="NZ_JAMQOP010000001.1"/>
</dbReference>
<keyword evidence="3" id="KW-1185">Reference proteome</keyword>
<feature type="transmembrane region" description="Helical" evidence="1">
    <location>
        <begin position="48"/>
        <end position="64"/>
    </location>
</feature>
<dbReference type="EMBL" id="JAMQOP010000001">
    <property type="protein sequence ID" value="MDS0297740.1"/>
    <property type="molecule type" value="Genomic_DNA"/>
</dbReference>
<comment type="caution">
    <text evidence="2">The sequence shown here is derived from an EMBL/GenBank/DDBJ whole genome shotgun (WGS) entry which is preliminary data.</text>
</comment>
<feature type="transmembrane region" description="Helical" evidence="1">
    <location>
        <begin position="71"/>
        <end position="89"/>
    </location>
</feature>
<reference evidence="2 3" key="1">
    <citation type="submission" date="2022-06" db="EMBL/GenBank/DDBJ databases">
        <title>Halogeometricum sp. a new haloarchaeum isolate from saline soil.</title>
        <authorList>
            <person name="Strakova D."/>
            <person name="Galisteo C."/>
            <person name="Sanchez-Porro C."/>
            <person name="Ventosa A."/>
        </authorList>
    </citation>
    <scope>NUCLEOTIDE SEQUENCE [LARGE SCALE GENOMIC DNA]</scope>
    <source>
        <strain evidence="2 3">S1BR25-6</strain>
    </source>
</reference>
<keyword evidence="1" id="KW-0812">Transmembrane</keyword>
<dbReference type="Proteomes" id="UP001257060">
    <property type="component" value="Unassembled WGS sequence"/>
</dbReference>
<evidence type="ECO:0000313" key="2">
    <source>
        <dbReference type="EMBL" id="MDS0297740.1"/>
    </source>
</evidence>
<organism evidence="2 3">
    <name type="scientific">Halogeometricum salsisoli</name>
    <dbReference type="NCBI Taxonomy" id="2950536"/>
    <lineage>
        <taxon>Archaea</taxon>
        <taxon>Methanobacteriati</taxon>
        <taxon>Methanobacteriota</taxon>
        <taxon>Stenosarchaea group</taxon>
        <taxon>Halobacteria</taxon>
        <taxon>Halobacteriales</taxon>
        <taxon>Haloferacaceae</taxon>
        <taxon>Halogeometricum</taxon>
    </lineage>
</organism>
<keyword evidence="1" id="KW-1133">Transmembrane helix</keyword>
<evidence type="ECO:0000313" key="3">
    <source>
        <dbReference type="Proteomes" id="UP001257060"/>
    </source>
</evidence>
<gene>
    <name evidence="2" type="ORF">NDI76_03170</name>
</gene>
<name>A0ABU2GAB8_9EURY</name>
<dbReference type="NCBIfam" id="NF037970">
    <property type="entry name" value="vanZ_1"/>
    <property type="match status" value="1"/>
</dbReference>
<proteinExistence type="predicted"/>
<sequence>MVPERLRRVAPLIVWSLCVVVASAATPPGDGLGAAGPLGLGVDKWVHLGAYAVAAYLAAFALRARDVRRVGLAALVAVALGGGVELLQATLPARHAGLADAAANAVGAGVGAAAYAAIRRSLASQPD</sequence>
<keyword evidence="1" id="KW-0472">Membrane</keyword>
<feature type="transmembrane region" description="Helical" evidence="1">
    <location>
        <begin position="101"/>
        <end position="118"/>
    </location>
</feature>
<protein>
    <submittedName>
        <fullName evidence="2">VanZ family protein</fullName>
    </submittedName>
</protein>
<accession>A0ABU2GAB8</accession>
<evidence type="ECO:0000256" key="1">
    <source>
        <dbReference type="SAM" id="Phobius"/>
    </source>
</evidence>